<dbReference type="Proteomes" id="UP000632195">
    <property type="component" value="Unassembled WGS sequence"/>
</dbReference>
<proteinExistence type="predicted"/>
<gene>
    <name evidence="1" type="ORF">GCM10007108_04290</name>
</gene>
<sequence length="142" mass="16272">MIDSIIRNEEGILGQMMELRDRSSLSNIIMFLDAFIQSRENTIRFLRGIESGEEHRGEIRREIKEIGSTEHLAMGDVDPNSLRDTLLFISKLEEESLRGISEAVGKVSDPGLRRLLEGMLSDRRKVKAKAEHLYHDLIETSY</sequence>
<name>A0AA37BQ82_9ARCH</name>
<organism evidence="1 2">
    <name type="scientific">Thermogymnomonas acidicola</name>
    <dbReference type="NCBI Taxonomy" id="399579"/>
    <lineage>
        <taxon>Archaea</taxon>
        <taxon>Methanobacteriati</taxon>
        <taxon>Thermoplasmatota</taxon>
        <taxon>Thermoplasmata</taxon>
        <taxon>Thermoplasmatales</taxon>
        <taxon>Thermogymnomonas</taxon>
    </lineage>
</organism>
<evidence type="ECO:0008006" key="3">
    <source>
        <dbReference type="Google" id="ProtNLM"/>
    </source>
</evidence>
<dbReference type="AlphaFoldDB" id="A0AA37BQ82"/>
<evidence type="ECO:0000313" key="1">
    <source>
        <dbReference type="EMBL" id="GGM69338.1"/>
    </source>
</evidence>
<keyword evidence="2" id="KW-1185">Reference proteome</keyword>
<comment type="caution">
    <text evidence="1">The sequence shown here is derived from an EMBL/GenBank/DDBJ whole genome shotgun (WGS) entry which is preliminary data.</text>
</comment>
<reference evidence="1" key="2">
    <citation type="submission" date="2022-09" db="EMBL/GenBank/DDBJ databases">
        <authorList>
            <person name="Sun Q."/>
            <person name="Ohkuma M."/>
        </authorList>
    </citation>
    <scope>NUCLEOTIDE SEQUENCE</scope>
    <source>
        <strain evidence="1">JCM 13583</strain>
    </source>
</reference>
<accession>A0AA37BQ82</accession>
<protein>
    <recommendedName>
        <fullName evidence="3">DUF2383 domain-containing protein</fullName>
    </recommendedName>
</protein>
<reference evidence="1" key="1">
    <citation type="journal article" date="2014" name="Int. J. Syst. Evol. Microbiol.">
        <title>Complete genome sequence of Corynebacterium casei LMG S-19264T (=DSM 44701T), isolated from a smear-ripened cheese.</title>
        <authorList>
            <consortium name="US DOE Joint Genome Institute (JGI-PGF)"/>
            <person name="Walter F."/>
            <person name="Albersmeier A."/>
            <person name="Kalinowski J."/>
            <person name="Ruckert C."/>
        </authorList>
    </citation>
    <scope>NUCLEOTIDE SEQUENCE</scope>
    <source>
        <strain evidence="1">JCM 13583</strain>
    </source>
</reference>
<dbReference type="EMBL" id="BMNY01000001">
    <property type="protein sequence ID" value="GGM69338.1"/>
    <property type="molecule type" value="Genomic_DNA"/>
</dbReference>
<evidence type="ECO:0000313" key="2">
    <source>
        <dbReference type="Proteomes" id="UP000632195"/>
    </source>
</evidence>